<reference evidence="3 4" key="1">
    <citation type="journal article" date="2016" name="G3 (Bethesda)">
        <title>First Draft Assembly and Annotation of the Genome of a California Endemic Oak Quercus lobata Nee (Fagaceae).</title>
        <authorList>
            <person name="Sork V.L."/>
            <person name="Fitz-Gibbon S.T."/>
            <person name="Puiu D."/>
            <person name="Crepeau M."/>
            <person name="Gugger P.F."/>
            <person name="Sherman R."/>
            <person name="Stevens K."/>
            <person name="Langley C.H."/>
            <person name="Pellegrini M."/>
            <person name="Salzberg S.L."/>
        </authorList>
    </citation>
    <scope>NUCLEOTIDE SEQUENCE [LARGE SCALE GENOMIC DNA]</scope>
    <source>
        <strain evidence="3 4">cv. SW786</strain>
    </source>
</reference>
<dbReference type="InterPro" id="IPR001810">
    <property type="entry name" value="F-box_dom"/>
</dbReference>
<evidence type="ECO:0000259" key="2">
    <source>
        <dbReference type="PROSITE" id="PS50181"/>
    </source>
</evidence>
<protein>
    <recommendedName>
        <fullName evidence="2">F-box domain-containing protein</fullName>
    </recommendedName>
</protein>
<dbReference type="OrthoDB" id="816910at2759"/>
<feature type="compositionally biased region" description="Basic and acidic residues" evidence="1">
    <location>
        <begin position="12"/>
        <end position="24"/>
    </location>
</feature>
<dbReference type="OMA" id="VKHEDIG"/>
<dbReference type="EMBL" id="LRBV02000005">
    <property type="status" value="NOT_ANNOTATED_CDS"/>
    <property type="molecule type" value="Genomic_DNA"/>
</dbReference>
<dbReference type="InterPro" id="IPR005174">
    <property type="entry name" value="KIB1-4_b-propeller"/>
</dbReference>
<dbReference type="AlphaFoldDB" id="A0A7N2LSP6"/>
<dbReference type="Gene3D" id="1.20.1280.50">
    <property type="match status" value="1"/>
</dbReference>
<evidence type="ECO:0000256" key="1">
    <source>
        <dbReference type="SAM" id="MobiDB-lite"/>
    </source>
</evidence>
<dbReference type="Pfam" id="PF00646">
    <property type="entry name" value="F-box"/>
    <property type="match status" value="1"/>
</dbReference>
<dbReference type="InterPro" id="IPR050942">
    <property type="entry name" value="F-box_BR-signaling"/>
</dbReference>
<name>A0A7N2LSP6_QUELO</name>
<dbReference type="SMART" id="SM00256">
    <property type="entry name" value="FBOX"/>
    <property type="match status" value="1"/>
</dbReference>
<organism evidence="3 4">
    <name type="scientific">Quercus lobata</name>
    <name type="common">Valley oak</name>
    <dbReference type="NCBI Taxonomy" id="97700"/>
    <lineage>
        <taxon>Eukaryota</taxon>
        <taxon>Viridiplantae</taxon>
        <taxon>Streptophyta</taxon>
        <taxon>Embryophyta</taxon>
        <taxon>Tracheophyta</taxon>
        <taxon>Spermatophyta</taxon>
        <taxon>Magnoliopsida</taxon>
        <taxon>eudicotyledons</taxon>
        <taxon>Gunneridae</taxon>
        <taxon>Pentapetalae</taxon>
        <taxon>rosids</taxon>
        <taxon>fabids</taxon>
        <taxon>Fagales</taxon>
        <taxon>Fagaceae</taxon>
        <taxon>Quercus</taxon>
    </lineage>
</organism>
<dbReference type="EnsemblPlants" id="QL05p064445:mrna">
    <property type="protein sequence ID" value="QL05p064445:mrna:CDS:1"/>
    <property type="gene ID" value="QL05p064445"/>
</dbReference>
<dbReference type="InParanoid" id="A0A7N2LSP6"/>
<dbReference type="KEGG" id="qlo:115990947"/>
<dbReference type="PANTHER" id="PTHR44259:SF15">
    <property type="entry name" value="F-BOX PROTEIN KIB2-RELATED"/>
    <property type="match status" value="1"/>
</dbReference>
<dbReference type="GeneID" id="115990947"/>
<dbReference type="PROSITE" id="PS50181">
    <property type="entry name" value="FBOX"/>
    <property type="match status" value="1"/>
</dbReference>
<feature type="domain" description="F-box" evidence="2">
    <location>
        <begin position="30"/>
        <end position="83"/>
    </location>
</feature>
<dbReference type="Proteomes" id="UP000594261">
    <property type="component" value="Chromosome 5"/>
</dbReference>
<dbReference type="CDD" id="cd09917">
    <property type="entry name" value="F-box_SF"/>
    <property type="match status" value="1"/>
</dbReference>
<dbReference type="SUPFAM" id="SSF81383">
    <property type="entry name" value="F-box domain"/>
    <property type="match status" value="1"/>
</dbReference>
<sequence length="443" mass="50669">MGEGSKRRRISSTKDKAGKAETKPKHSSWSWSWSDLPDQLLGLILGKLSLADIIHCCAVCSSWRSTAQSHCTQSTSTTPWLMLPGDEKYDSTTRCFFNLAENKVYKMKNAFEGFGKDAWCVGSSHGWLVILDDEAIPHLFNPFSRVRIQLPSIPNEFLSPNIDRDYFVQYLRKIFIAKAVLLADPSRSNNFGVVVICGSLSRLAFCKKGDTTWTELAVRSLSTYQQYVEYSDIICHDNQVYVLASDASVEVWDFRSSFPTKIMSIDKPSTLQKVVGNSFFIHNLSPKFYLVKTSTDFLFIKRFIGDFVNAEGLVVDEDYVLYNSEICPYRTKLFYVYRLNFRQNTWEQVESLNDQVVFLGGNQSISLSSHDLLECIPDSIYFTDDRWDEMDVDDSYGGHDIGFFNLDDQSIKPYYHLNLARIDPPSFWITPNLSMVKDKDDVS</sequence>
<proteinExistence type="predicted"/>
<gene>
    <name evidence="3" type="primary">LOC115990947</name>
</gene>
<dbReference type="InterPro" id="IPR036047">
    <property type="entry name" value="F-box-like_dom_sf"/>
</dbReference>
<evidence type="ECO:0000313" key="3">
    <source>
        <dbReference type="EnsemblPlants" id="QL05p064445:mrna:CDS:1"/>
    </source>
</evidence>
<evidence type="ECO:0000313" key="4">
    <source>
        <dbReference type="Proteomes" id="UP000594261"/>
    </source>
</evidence>
<accession>A0A7N2LSP6</accession>
<dbReference type="FunCoup" id="A0A7N2LSP6">
    <property type="interactions" value="280"/>
</dbReference>
<dbReference type="Pfam" id="PF03478">
    <property type="entry name" value="Beta-prop_KIB1-4"/>
    <property type="match status" value="1"/>
</dbReference>
<dbReference type="PANTHER" id="PTHR44259">
    <property type="entry name" value="OS07G0183000 PROTEIN-RELATED"/>
    <property type="match status" value="1"/>
</dbReference>
<dbReference type="Gramene" id="QL05p064445:mrna">
    <property type="protein sequence ID" value="QL05p064445:mrna:CDS:1"/>
    <property type="gene ID" value="QL05p064445"/>
</dbReference>
<feature type="region of interest" description="Disordered" evidence="1">
    <location>
        <begin position="1"/>
        <end position="30"/>
    </location>
</feature>
<reference evidence="3" key="2">
    <citation type="submission" date="2021-01" db="UniProtKB">
        <authorList>
            <consortium name="EnsemblPlants"/>
        </authorList>
    </citation>
    <scope>IDENTIFICATION</scope>
</reference>
<feature type="compositionally biased region" description="Basic residues" evidence="1">
    <location>
        <begin position="1"/>
        <end position="11"/>
    </location>
</feature>
<keyword evidence="4" id="KW-1185">Reference proteome</keyword>
<dbReference type="RefSeq" id="XP_030970574.1">
    <property type="nucleotide sequence ID" value="XM_031114714.1"/>
</dbReference>